<dbReference type="Pfam" id="PF13416">
    <property type="entry name" value="SBP_bac_8"/>
    <property type="match status" value="1"/>
</dbReference>
<dbReference type="EMBL" id="FNDS01000002">
    <property type="protein sequence ID" value="SDH68716.1"/>
    <property type="molecule type" value="Genomic_DNA"/>
</dbReference>
<dbReference type="Gene3D" id="3.40.190.10">
    <property type="entry name" value="Periplasmic binding protein-like II"/>
    <property type="match status" value="2"/>
</dbReference>
<evidence type="ECO:0000256" key="5">
    <source>
        <dbReference type="PIRSR" id="PIRSR019574-1"/>
    </source>
</evidence>
<dbReference type="InterPro" id="IPR006311">
    <property type="entry name" value="TAT_signal"/>
</dbReference>
<keyword evidence="7" id="KW-1185">Reference proteome</keyword>
<name>A0A1G8EFV5_9PSED</name>
<dbReference type="NCBIfam" id="TIGR01409">
    <property type="entry name" value="TAT_signal_seq"/>
    <property type="match status" value="1"/>
</dbReference>
<dbReference type="RefSeq" id="WP_090261782.1">
    <property type="nucleotide sequence ID" value="NZ_FNDS01000002.1"/>
</dbReference>
<sequence length="380" mass="41771">MDKKTFIKTMRSWENGSITRREFLGKTGLGLAMAVVAANSPGLLTGKAFAGEGAAIGDRVTLATWPNYHSQENFEAFAKATGARVQMNVFGSNEEMLAKLQAGGSGWDVFVPTNYTISTYVKLGLIEPLDLSRIPNFDAKAFQERFMAQGTVDGKVYAVPKNWGTTGMVYDARKVKDKPDSWKQFWDLTLSSASGRTIVHDYQLTAIGNALKYYGYSFNSLEPKELADAEKLLIQAKPHLFAINSDIQPSLRNGDAWMAMAWTGDASQLHRDNPDMQFSLGKEGGELWSDFFAIPKGSEHSDAAYALINYLLDPAHNKMEVLAHGYPSGDKRVDALLPKEMLDDPIMYPAAERLSVLEFGAAATLTSPARAELMARFKAA</sequence>
<proteinExistence type="predicted"/>
<keyword evidence="4" id="KW-0574">Periplasm</keyword>
<dbReference type="PIRSF" id="PIRSF019574">
    <property type="entry name" value="Periplasmic_polyamine_BP"/>
    <property type="match status" value="1"/>
</dbReference>
<dbReference type="PROSITE" id="PS51318">
    <property type="entry name" value="TAT"/>
    <property type="match status" value="1"/>
</dbReference>
<keyword evidence="2" id="KW-0813">Transport</keyword>
<organism evidence="6 7">
    <name type="scientific">Pseudomonas panipatensis</name>
    <dbReference type="NCBI Taxonomy" id="428992"/>
    <lineage>
        <taxon>Bacteria</taxon>
        <taxon>Pseudomonadati</taxon>
        <taxon>Pseudomonadota</taxon>
        <taxon>Gammaproteobacteria</taxon>
        <taxon>Pseudomonadales</taxon>
        <taxon>Pseudomonadaceae</taxon>
        <taxon>Pseudomonas</taxon>
    </lineage>
</organism>
<evidence type="ECO:0000256" key="2">
    <source>
        <dbReference type="ARBA" id="ARBA00022448"/>
    </source>
</evidence>
<evidence type="ECO:0000313" key="7">
    <source>
        <dbReference type="Proteomes" id="UP000199636"/>
    </source>
</evidence>
<dbReference type="Proteomes" id="UP000199636">
    <property type="component" value="Unassembled WGS sequence"/>
</dbReference>
<evidence type="ECO:0000256" key="1">
    <source>
        <dbReference type="ARBA" id="ARBA00004418"/>
    </source>
</evidence>
<dbReference type="PANTHER" id="PTHR30222:SF17">
    <property type="entry name" value="SPERMIDINE_PUTRESCINE-BINDING PERIPLASMIC PROTEIN"/>
    <property type="match status" value="1"/>
</dbReference>
<dbReference type="SUPFAM" id="SSF53850">
    <property type="entry name" value="Periplasmic binding protein-like II"/>
    <property type="match status" value="1"/>
</dbReference>
<evidence type="ECO:0000313" key="6">
    <source>
        <dbReference type="EMBL" id="SDH68716.1"/>
    </source>
</evidence>
<dbReference type="InterPro" id="IPR006059">
    <property type="entry name" value="SBP"/>
</dbReference>
<dbReference type="AlphaFoldDB" id="A0A1G8EFV5"/>
<comment type="subcellular location">
    <subcellularLocation>
        <location evidence="1">Periplasm</location>
    </subcellularLocation>
</comment>
<evidence type="ECO:0000256" key="4">
    <source>
        <dbReference type="ARBA" id="ARBA00022764"/>
    </source>
</evidence>
<keyword evidence="3" id="KW-0732">Signal</keyword>
<dbReference type="PANTHER" id="PTHR30222">
    <property type="entry name" value="SPERMIDINE/PUTRESCINE-BINDING PERIPLASMIC PROTEIN"/>
    <property type="match status" value="1"/>
</dbReference>
<dbReference type="InterPro" id="IPR001188">
    <property type="entry name" value="Sperm_putr-bd"/>
</dbReference>
<reference evidence="7" key="1">
    <citation type="submission" date="2016-10" db="EMBL/GenBank/DDBJ databases">
        <authorList>
            <person name="Varghese N."/>
            <person name="Submissions S."/>
        </authorList>
    </citation>
    <scope>NUCLEOTIDE SEQUENCE [LARGE SCALE GENOMIC DNA]</scope>
    <source>
        <strain evidence="7">CCM 7469</strain>
    </source>
</reference>
<dbReference type="STRING" id="428992.SAMN05216272_102531"/>
<dbReference type="GO" id="GO:0042597">
    <property type="term" value="C:periplasmic space"/>
    <property type="evidence" value="ECO:0007669"/>
    <property type="project" value="UniProtKB-SubCell"/>
</dbReference>
<accession>A0A1G8EFV5</accession>
<dbReference type="GO" id="GO:0019808">
    <property type="term" value="F:polyamine binding"/>
    <property type="evidence" value="ECO:0007669"/>
    <property type="project" value="InterPro"/>
</dbReference>
<protein>
    <submittedName>
        <fullName evidence="6">Spermidine/putrescine transport system substrate-binding protein</fullName>
    </submittedName>
</protein>
<dbReference type="PRINTS" id="PR00909">
    <property type="entry name" value="SPERMDNBNDNG"/>
</dbReference>
<evidence type="ECO:0000256" key="3">
    <source>
        <dbReference type="ARBA" id="ARBA00022729"/>
    </source>
</evidence>
<dbReference type="OrthoDB" id="9769319at2"/>
<feature type="binding site" evidence="5">
    <location>
        <position position="115"/>
    </location>
    <ligand>
        <name>spermidine</name>
        <dbReference type="ChEBI" id="CHEBI:57834"/>
    </ligand>
</feature>
<gene>
    <name evidence="6" type="ORF">SAMN05216272_102531</name>
</gene>
<dbReference type="InterPro" id="IPR019546">
    <property type="entry name" value="TAT_signal_bac_arc"/>
</dbReference>
<dbReference type="GO" id="GO:0015846">
    <property type="term" value="P:polyamine transport"/>
    <property type="evidence" value="ECO:0007669"/>
    <property type="project" value="InterPro"/>
</dbReference>
<dbReference type="CDD" id="cd13590">
    <property type="entry name" value="PBP2_PotD_PotF_like"/>
    <property type="match status" value="1"/>
</dbReference>